<evidence type="ECO:0000313" key="3">
    <source>
        <dbReference type="EMBL" id="CAH1773782.1"/>
    </source>
</evidence>
<sequence>MQIKKYKQSMYEERIENEKSIKSGDEVVANINIDIEDRPHKATEGIMKENESLRLMTGFMMFTGGGVAFGLPGVLFTIRNNNPNNILTSLGPVLISISLVMMVGSFIVCTYAFDDSDDDATDRKYKSQYRKACVVLFFGALLCVPGGVALALSRHYGFNSEHALSIGGIISAQIGGGLLVSGLIMCCAIRVRKKMTRRIEDKATSEENLSGSQSKMTINRGVARWSPVDTPMMDSDADVCDCAYCPRHGLMLTGRQPEEEAEPWCPFSSSSDSDGRVDPLIERMQLRVMQGRSRKCQRGKKIGKKGAGRKNKRRQQLDIDSGDDMNDSDDMDDEGVDAYDGMVQIIGEIMPM</sequence>
<accession>A0A8S4MZ34</accession>
<name>A0A8S4MZ34_OWEFU</name>
<dbReference type="EMBL" id="CAIIXF020000001">
    <property type="protein sequence ID" value="CAH1773782.1"/>
    <property type="molecule type" value="Genomic_DNA"/>
</dbReference>
<organism evidence="3 4">
    <name type="scientific">Owenia fusiformis</name>
    <name type="common">Polychaete worm</name>
    <dbReference type="NCBI Taxonomy" id="6347"/>
    <lineage>
        <taxon>Eukaryota</taxon>
        <taxon>Metazoa</taxon>
        <taxon>Spiralia</taxon>
        <taxon>Lophotrochozoa</taxon>
        <taxon>Annelida</taxon>
        <taxon>Polychaeta</taxon>
        <taxon>Sedentaria</taxon>
        <taxon>Canalipalpata</taxon>
        <taxon>Sabellida</taxon>
        <taxon>Oweniida</taxon>
        <taxon>Oweniidae</taxon>
        <taxon>Owenia</taxon>
    </lineage>
</organism>
<feature type="transmembrane region" description="Helical" evidence="2">
    <location>
        <begin position="134"/>
        <end position="152"/>
    </location>
</feature>
<protein>
    <submittedName>
        <fullName evidence="3">Uncharacterized protein</fullName>
    </submittedName>
</protein>
<feature type="compositionally biased region" description="Basic residues" evidence="1">
    <location>
        <begin position="292"/>
        <end position="314"/>
    </location>
</feature>
<feature type="region of interest" description="Disordered" evidence="1">
    <location>
        <begin position="291"/>
        <end position="337"/>
    </location>
</feature>
<feature type="transmembrane region" description="Helical" evidence="2">
    <location>
        <begin position="164"/>
        <end position="189"/>
    </location>
</feature>
<feature type="transmembrane region" description="Helical" evidence="2">
    <location>
        <begin position="55"/>
        <end position="78"/>
    </location>
</feature>
<evidence type="ECO:0000256" key="2">
    <source>
        <dbReference type="SAM" id="Phobius"/>
    </source>
</evidence>
<evidence type="ECO:0000313" key="4">
    <source>
        <dbReference type="Proteomes" id="UP000749559"/>
    </source>
</evidence>
<reference evidence="3" key="1">
    <citation type="submission" date="2022-03" db="EMBL/GenBank/DDBJ databases">
        <authorList>
            <person name="Martin C."/>
        </authorList>
    </citation>
    <scope>NUCLEOTIDE SEQUENCE</scope>
</reference>
<keyword evidence="2" id="KW-0472">Membrane</keyword>
<comment type="caution">
    <text evidence="3">The sequence shown here is derived from an EMBL/GenBank/DDBJ whole genome shotgun (WGS) entry which is preliminary data.</text>
</comment>
<gene>
    <name evidence="3" type="ORF">OFUS_LOCUS1330</name>
</gene>
<proteinExistence type="predicted"/>
<feature type="transmembrane region" description="Helical" evidence="2">
    <location>
        <begin position="90"/>
        <end position="113"/>
    </location>
</feature>
<keyword evidence="4" id="KW-1185">Reference proteome</keyword>
<feature type="compositionally biased region" description="Acidic residues" evidence="1">
    <location>
        <begin position="320"/>
        <end position="337"/>
    </location>
</feature>
<keyword evidence="2" id="KW-0812">Transmembrane</keyword>
<dbReference type="AlphaFoldDB" id="A0A8S4MZ34"/>
<dbReference type="Proteomes" id="UP000749559">
    <property type="component" value="Unassembled WGS sequence"/>
</dbReference>
<keyword evidence="2" id="KW-1133">Transmembrane helix</keyword>
<evidence type="ECO:0000256" key="1">
    <source>
        <dbReference type="SAM" id="MobiDB-lite"/>
    </source>
</evidence>